<dbReference type="EMBL" id="BAABGT010000093">
    <property type="protein sequence ID" value="GAA4555479.1"/>
    <property type="molecule type" value="Genomic_DNA"/>
</dbReference>
<evidence type="ECO:0000256" key="1">
    <source>
        <dbReference type="SAM" id="Phobius"/>
    </source>
</evidence>
<comment type="caution">
    <text evidence="2">The sequence shown here is derived from an EMBL/GenBank/DDBJ whole genome shotgun (WGS) entry which is preliminary data.</text>
</comment>
<keyword evidence="1" id="KW-0812">Transmembrane</keyword>
<reference evidence="3" key="1">
    <citation type="journal article" date="2019" name="Int. J. Syst. Evol. Microbiol.">
        <title>The Global Catalogue of Microorganisms (GCM) 10K type strain sequencing project: providing services to taxonomists for standard genome sequencing and annotation.</title>
        <authorList>
            <consortium name="The Broad Institute Genomics Platform"/>
            <consortium name="The Broad Institute Genome Sequencing Center for Infectious Disease"/>
            <person name="Wu L."/>
            <person name="Ma J."/>
        </authorList>
    </citation>
    <scope>NUCLEOTIDE SEQUENCE [LARGE SCALE GENOMIC DNA]</scope>
    <source>
        <strain evidence="3">JCM 17906</strain>
    </source>
</reference>
<feature type="transmembrane region" description="Helical" evidence="1">
    <location>
        <begin position="20"/>
        <end position="42"/>
    </location>
</feature>
<keyword evidence="1" id="KW-1133">Transmembrane helix</keyword>
<feature type="transmembrane region" description="Helical" evidence="1">
    <location>
        <begin position="106"/>
        <end position="126"/>
    </location>
</feature>
<feature type="transmembrane region" description="Helical" evidence="1">
    <location>
        <begin position="77"/>
        <end position="94"/>
    </location>
</feature>
<sequence>MQAVLPDPFPRPPSGVRRPAALTVALLVAAVSAGFLQTWVWWGLASRTPTGPTGFVLGCAAVVTVAAWPVAAGRASARLVAILASVGCIVEYASGVREAFQAGRAVVGYATVALVVTQLTACTLLLTQPDFFDRCASRRGRD</sequence>
<keyword evidence="1" id="KW-0472">Membrane</keyword>
<proteinExistence type="predicted"/>
<feature type="transmembrane region" description="Helical" evidence="1">
    <location>
        <begin position="54"/>
        <end position="71"/>
    </location>
</feature>
<evidence type="ECO:0000313" key="3">
    <source>
        <dbReference type="Proteomes" id="UP001501598"/>
    </source>
</evidence>
<organism evidence="2 3">
    <name type="scientific">Pseudonocardia xishanensis</name>
    <dbReference type="NCBI Taxonomy" id="630995"/>
    <lineage>
        <taxon>Bacteria</taxon>
        <taxon>Bacillati</taxon>
        <taxon>Actinomycetota</taxon>
        <taxon>Actinomycetes</taxon>
        <taxon>Pseudonocardiales</taxon>
        <taxon>Pseudonocardiaceae</taxon>
        <taxon>Pseudonocardia</taxon>
    </lineage>
</organism>
<gene>
    <name evidence="2" type="ORF">GCM10023175_55770</name>
</gene>
<protein>
    <submittedName>
        <fullName evidence="2">Uncharacterized protein</fullName>
    </submittedName>
</protein>
<accession>A0ABP8S081</accession>
<keyword evidence="3" id="KW-1185">Reference proteome</keyword>
<evidence type="ECO:0000313" key="2">
    <source>
        <dbReference type="EMBL" id="GAA4555479.1"/>
    </source>
</evidence>
<name>A0ABP8S081_9PSEU</name>
<dbReference type="Proteomes" id="UP001501598">
    <property type="component" value="Unassembled WGS sequence"/>
</dbReference>